<evidence type="ECO:0000313" key="3">
    <source>
        <dbReference type="Proteomes" id="UP000239504"/>
    </source>
</evidence>
<feature type="domain" description="EVE" evidence="1">
    <location>
        <begin position="2"/>
        <end position="134"/>
    </location>
</feature>
<dbReference type="AlphaFoldDB" id="A0A2S7K144"/>
<gene>
    <name evidence="2" type="ORF">CW354_17410</name>
</gene>
<protein>
    <submittedName>
        <fullName evidence="2">EVE domain-containing protein</fullName>
    </submittedName>
</protein>
<dbReference type="InterPro" id="IPR052181">
    <property type="entry name" value="5hmC_binding"/>
</dbReference>
<dbReference type="SUPFAM" id="SSF88697">
    <property type="entry name" value="PUA domain-like"/>
    <property type="match status" value="1"/>
</dbReference>
<dbReference type="InterPro" id="IPR002740">
    <property type="entry name" value="EVE_domain"/>
</dbReference>
<dbReference type="PANTHER" id="PTHR14087">
    <property type="entry name" value="THYMOCYTE NUCLEAR PROTEIN 1"/>
    <property type="match status" value="1"/>
</dbReference>
<dbReference type="OrthoDB" id="9791347at2"/>
<sequence>MAYWLLKTEPDDWSWDEQLAKGKKGEPWTGVRNAQARNFIREMKKGDLAFFYHTGGEKQVVGIVQVIKEAYPDPTTDDERWLVVDVAAVEPVPEPVTLADIKAEPKLAEMKLVKNARLSVQPVAEKEWKLVRKMGGLK</sequence>
<dbReference type="PANTHER" id="PTHR14087:SF7">
    <property type="entry name" value="THYMOCYTE NUCLEAR PROTEIN 1"/>
    <property type="match status" value="1"/>
</dbReference>
<dbReference type="RefSeq" id="WP_104831350.1">
    <property type="nucleotide sequence ID" value="NZ_PJCH01000015.1"/>
</dbReference>
<dbReference type="EMBL" id="PJCH01000015">
    <property type="protein sequence ID" value="PQA86138.1"/>
    <property type="molecule type" value="Genomic_DNA"/>
</dbReference>
<dbReference type="InterPro" id="IPR015947">
    <property type="entry name" value="PUA-like_sf"/>
</dbReference>
<accession>A0A2S7K144</accession>
<dbReference type="Proteomes" id="UP000239504">
    <property type="component" value="Unassembled WGS sequence"/>
</dbReference>
<proteinExistence type="predicted"/>
<evidence type="ECO:0000259" key="1">
    <source>
        <dbReference type="Pfam" id="PF01878"/>
    </source>
</evidence>
<reference evidence="2 3" key="1">
    <citation type="submission" date="2017-12" db="EMBL/GenBank/DDBJ databases">
        <authorList>
            <person name="Hurst M.R.H."/>
        </authorList>
    </citation>
    <scope>NUCLEOTIDE SEQUENCE [LARGE SCALE GENOMIC DNA]</scope>
    <source>
        <strain evidence="2 3">SY-3-19</strain>
    </source>
</reference>
<dbReference type="CDD" id="cd21133">
    <property type="entry name" value="EVE"/>
    <property type="match status" value="1"/>
</dbReference>
<evidence type="ECO:0000313" key="2">
    <source>
        <dbReference type="EMBL" id="PQA86138.1"/>
    </source>
</evidence>
<dbReference type="InterPro" id="IPR047197">
    <property type="entry name" value="THYN1-like_EVE"/>
</dbReference>
<comment type="caution">
    <text evidence="2">The sequence shown here is derived from an EMBL/GenBank/DDBJ whole genome shotgun (WGS) entry which is preliminary data.</text>
</comment>
<dbReference type="Pfam" id="PF01878">
    <property type="entry name" value="EVE"/>
    <property type="match status" value="1"/>
</dbReference>
<keyword evidence="3" id="KW-1185">Reference proteome</keyword>
<name>A0A2S7K144_9PROT</name>
<dbReference type="Gene3D" id="3.10.590.10">
    <property type="entry name" value="ph1033 like domains"/>
    <property type="match status" value="1"/>
</dbReference>
<organism evidence="2 3">
    <name type="scientific">Hyphococcus luteus</name>
    <dbReference type="NCBI Taxonomy" id="2058213"/>
    <lineage>
        <taxon>Bacteria</taxon>
        <taxon>Pseudomonadati</taxon>
        <taxon>Pseudomonadota</taxon>
        <taxon>Alphaproteobacteria</taxon>
        <taxon>Parvularculales</taxon>
        <taxon>Parvularculaceae</taxon>
        <taxon>Hyphococcus</taxon>
    </lineage>
</organism>